<dbReference type="OrthoDB" id="1431934at2759"/>
<evidence type="ECO:0000313" key="11">
    <source>
        <dbReference type="EMBL" id="QDS76226.1"/>
    </source>
</evidence>
<evidence type="ECO:0000256" key="1">
    <source>
        <dbReference type="ARBA" id="ARBA00001798"/>
    </source>
</evidence>
<dbReference type="EMBL" id="CP042198">
    <property type="protein sequence ID" value="QDS76226.1"/>
    <property type="molecule type" value="Genomic_DNA"/>
</dbReference>
<evidence type="ECO:0000313" key="12">
    <source>
        <dbReference type="Proteomes" id="UP000316270"/>
    </source>
</evidence>
<evidence type="ECO:0000256" key="4">
    <source>
        <dbReference type="ARBA" id="ARBA00022723"/>
    </source>
</evidence>
<organism evidence="11 12">
    <name type="scientific">Venturia effusa</name>
    <dbReference type="NCBI Taxonomy" id="50376"/>
    <lineage>
        <taxon>Eukaryota</taxon>
        <taxon>Fungi</taxon>
        <taxon>Dikarya</taxon>
        <taxon>Ascomycota</taxon>
        <taxon>Pezizomycotina</taxon>
        <taxon>Dothideomycetes</taxon>
        <taxon>Pleosporomycetidae</taxon>
        <taxon>Venturiales</taxon>
        <taxon>Venturiaceae</taxon>
        <taxon>Venturia</taxon>
    </lineage>
</organism>
<evidence type="ECO:0000256" key="5">
    <source>
        <dbReference type="ARBA" id="ARBA00022737"/>
    </source>
</evidence>
<evidence type="ECO:0000256" key="6">
    <source>
        <dbReference type="ARBA" id="ARBA00022771"/>
    </source>
</evidence>
<dbReference type="AlphaFoldDB" id="A0A517LKY0"/>
<dbReference type="PROSITE" id="PS51873">
    <property type="entry name" value="TRIAD"/>
    <property type="match status" value="1"/>
</dbReference>
<keyword evidence="7" id="KW-0833">Ubl conjugation pathway</keyword>
<keyword evidence="4" id="KW-0479">Metal-binding</keyword>
<feature type="compositionally biased region" description="Basic and acidic residues" evidence="9">
    <location>
        <begin position="38"/>
        <end position="48"/>
    </location>
</feature>
<dbReference type="EC" id="2.3.2.31" evidence="2"/>
<gene>
    <name evidence="11" type="ORF">FKW77_008699</name>
</gene>
<dbReference type="Gene3D" id="3.30.40.10">
    <property type="entry name" value="Zinc/RING finger domain, C3HC4 (zinc finger)"/>
    <property type="match status" value="1"/>
</dbReference>
<reference evidence="11 12" key="1">
    <citation type="submission" date="2019-07" db="EMBL/GenBank/DDBJ databases">
        <title>Finished genome of Venturia effusa.</title>
        <authorList>
            <person name="Young C.A."/>
            <person name="Cox M.P."/>
            <person name="Ganley A.R.D."/>
            <person name="David W.J."/>
        </authorList>
    </citation>
    <scope>NUCLEOTIDE SEQUENCE [LARGE SCALE GENOMIC DNA]</scope>
    <source>
        <strain evidence="12">albino</strain>
    </source>
</reference>
<dbReference type="Gene3D" id="1.20.120.1750">
    <property type="match status" value="1"/>
</dbReference>
<dbReference type="SMART" id="SM00647">
    <property type="entry name" value="IBR"/>
    <property type="match status" value="2"/>
</dbReference>
<dbReference type="SUPFAM" id="SSF57850">
    <property type="entry name" value="RING/U-box"/>
    <property type="match status" value="3"/>
</dbReference>
<comment type="catalytic activity">
    <reaction evidence="1">
        <text>[E2 ubiquitin-conjugating enzyme]-S-ubiquitinyl-L-cysteine + [acceptor protein]-L-lysine = [E2 ubiquitin-conjugating enzyme]-L-cysteine + [acceptor protein]-N(6)-ubiquitinyl-L-lysine.</text>
        <dbReference type="EC" id="2.3.2.31"/>
    </reaction>
</comment>
<sequence length="579" mass="64528">MAPPSKAASKLQKGVTETKTTADSKPPLEALPPTTSAKPHENKPKRAIESSSHGAISLRPTKKRTRKAIKDHEDEDEHESITSGTPPLKRVRKHGNAKDETVVGDIELAATKTAKPVVHKDQFALKLFYEDTASRQRNATRIFCIRSTTETSHELVTKECGTFQDGWQEDKMSINIFLEGDLASTRKLSSKCHIGFRYATHRSKATMGQVRCLIAKALGVSDIHSIQLESSILKASQSTFKDDGRFAVCTRQNAAWDDVKYTDDTLAKDALPITKSPWLRVRKVAYVLLSLPRSSLTGCITPSTEATAGDIFKLAAFMGKSDMPWSFYAELADGQKLYDQSTELQAFKFRNKAIIKCMQELHDCSICEEQVGRLDWPDKISPLCKHEVTSCLPCLRSYISAILDENQTDNITCLECEEVMDHNILKNHTSKQEFARYDRLLTRATLNDIPDFRWCIGPKCNSGQIHVSQKGCTDMTCQSCNFKICIACGSPYHDKETCEQYAARLKHLKDNQATALKVAKISKECPGCGRAIQKNQGCDHMKCVGCGTEFCWPCRGTWPNGHTEICAHHPRHTTVGLPG</sequence>
<dbReference type="GO" id="GO:0008270">
    <property type="term" value="F:zinc ion binding"/>
    <property type="evidence" value="ECO:0007669"/>
    <property type="project" value="UniProtKB-KW"/>
</dbReference>
<dbReference type="Proteomes" id="UP000316270">
    <property type="component" value="Chromosome 14"/>
</dbReference>
<dbReference type="CDD" id="cd20336">
    <property type="entry name" value="Rcat_RBR"/>
    <property type="match status" value="1"/>
</dbReference>
<evidence type="ECO:0000256" key="3">
    <source>
        <dbReference type="ARBA" id="ARBA00022679"/>
    </source>
</evidence>
<dbReference type="PANTHER" id="PTHR11685">
    <property type="entry name" value="RBR FAMILY RING FINGER AND IBR DOMAIN-CONTAINING"/>
    <property type="match status" value="1"/>
</dbReference>
<feature type="compositionally biased region" description="Basic residues" evidence="9">
    <location>
        <begin position="60"/>
        <end position="69"/>
    </location>
</feature>
<dbReference type="GO" id="GO:0061630">
    <property type="term" value="F:ubiquitin protein ligase activity"/>
    <property type="evidence" value="ECO:0007669"/>
    <property type="project" value="UniProtKB-EC"/>
</dbReference>
<dbReference type="STRING" id="50376.A0A517LKY0"/>
<name>A0A517LKY0_9PEZI</name>
<dbReference type="CDD" id="cd20335">
    <property type="entry name" value="BRcat_RBR"/>
    <property type="match status" value="1"/>
</dbReference>
<keyword evidence="6" id="KW-0863">Zinc-finger</keyword>
<protein>
    <recommendedName>
        <fullName evidence="2">RBR-type E3 ubiquitin transferase</fullName>
        <ecNumber evidence="2">2.3.2.31</ecNumber>
    </recommendedName>
</protein>
<evidence type="ECO:0000259" key="10">
    <source>
        <dbReference type="PROSITE" id="PS51873"/>
    </source>
</evidence>
<dbReference type="Pfam" id="PF01485">
    <property type="entry name" value="IBR"/>
    <property type="match status" value="1"/>
</dbReference>
<dbReference type="Pfam" id="PF22191">
    <property type="entry name" value="IBR_1"/>
    <property type="match status" value="1"/>
</dbReference>
<keyword evidence="8" id="KW-0862">Zinc</keyword>
<dbReference type="InterPro" id="IPR044066">
    <property type="entry name" value="TRIAD_supradom"/>
</dbReference>
<accession>A0A517LKY0</accession>
<feature type="region of interest" description="Disordered" evidence="9">
    <location>
        <begin position="1"/>
        <end position="96"/>
    </location>
</feature>
<feature type="domain" description="RING-type" evidence="10">
    <location>
        <begin position="360"/>
        <end position="572"/>
    </location>
</feature>
<dbReference type="InterPro" id="IPR002867">
    <property type="entry name" value="IBR_dom"/>
</dbReference>
<dbReference type="GO" id="GO:0016567">
    <property type="term" value="P:protein ubiquitination"/>
    <property type="evidence" value="ECO:0007669"/>
    <property type="project" value="InterPro"/>
</dbReference>
<dbReference type="InterPro" id="IPR013083">
    <property type="entry name" value="Znf_RING/FYVE/PHD"/>
</dbReference>
<evidence type="ECO:0000256" key="8">
    <source>
        <dbReference type="ARBA" id="ARBA00022833"/>
    </source>
</evidence>
<keyword evidence="5" id="KW-0677">Repeat</keyword>
<dbReference type="InterPro" id="IPR031127">
    <property type="entry name" value="E3_UB_ligase_RBR"/>
</dbReference>
<evidence type="ECO:0000256" key="2">
    <source>
        <dbReference type="ARBA" id="ARBA00012251"/>
    </source>
</evidence>
<keyword evidence="3" id="KW-0808">Transferase</keyword>
<proteinExistence type="predicted"/>
<keyword evidence="12" id="KW-1185">Reference proteome</keyword>
<evidence type="ECO:0000256" key="9">
    <source>
        <dbReference type="SAM" id="MobiDB-lite"/>
    </source>
</evidence>
<evidence type="ECO:0000256" key="7">
    <source>
        <dbReference type="ARBA" id="ARBA00022786"/>
    </source>
</evidence>